<organism evidence="1 2">
    <name type="scientific">Candidatus Methanomarinus sp</name>
    <dbReference type="NCBI Taxonomy" id="3386244"/>
    <lineage>
        <taxon>Archaea</taxon>
        <taxon>Methanobacteriati</taxon>
        <taxon>Methanobacteriota</taxon>
        <taxon>Stenosarchaea group</taxon>
        <taxon>Methanomicrobia</taxon>
        <taxon>Methanosarcinales</taxon>
        <taxon>ANME-2 cluster</taxon>
        <taxon>Candidatus Methanocomedenaceae</taxon>
        <taxon>Candidatus Methanomarinus</taxon>
    </lineage>
</organism>
<protein>
    <submittedName>
        <fullName evidence="1">Phage tail protein</fullName>
    </submittedName>
</protein>
<name>A0AC61S8Z3_9EURY</name>
<comment type="caution">
    <text evidence="1">The sequence shown here is derived from an EMBL/GenBank/DDBJ whole genome shotgun (WGS) entry which is preliminary data.</text>
</comment>
<reference evidence="1" key="1">
    <citation type="submission" date="2018-09" db="EMBL/GenBank/DDBJ databases">
        <title>A genomic encyclopedia of anaerobic methanotrophic archaea.</title>
        <authorList>
            <person name="Skennerton C.T."/>
            <person name="Chadwick G.L."/>
            <person name="Laso-Perez R."/>
            <person name="Leu A.O."/>
            <person name="Speth D.R."/>
            <person name="Yu H."/>
            <person name="Morgan-Lang C."/>
            <person name="Hatzenpichler R."/>
            <person name="Goudeau D."/>
            <person name="Malmstrom R."/>
            <person name="Woyke T."/>
            <person name="Hallam S."/>
            <person name="Tyson G.W."/>
            <person name="Wegener G."/>
            <person name="Boetius A."/>
            <person name="Orphan V.J."/>
        </authorList>
    </citation>
    <scope>NUCLEOTIDE SEQUENCE</scope>
    <source>
        <strain evidence="1">CONS3730D10UFb2</strain>
    </source>
</reference>
<evidence type="ECO:0000313" key="1">
    <source>
        <dbReference type="EMBL" id="TKY91148.1"/>
    </source>
</evidence>
<sequence length="146" mass="17083">MIMARKTDPYMSYRFRVEIEGIISVGASDVTGLQLETETESYEEGGINYYVHILPKRTKYQHIILKRGITDMDDMWGWYMDVVDGIFERRNGAIILIDVSHPDIDLLRWEFDEAYPVKWIGPEFRADSNTVAFETIELAHNGIWKF</sequence>
<evidence type="ECO:0000313" key="2">
    <source>
        <dbReference type="Proteomes" id="UP000315423"/>
    </source>
</evidence>
<gene>
    <name evidence="1" type="ORF">C5S46_07380</name>
</gene>
<accession>A0AC61S8Z3</accession>
<proteinExistence type="predicted"/>
<dbReference type="Proteomes" id="UP000315423">
    <property type="component" value="Unassembled WGS sequence"/>
</dbReference>
<dbReference type="EMBL" id="QYBA01000253">
    <property type="protein sequence ID" value="TKY91148.1"/>
    <property type="molecule type" value="Genomic_DNA"/>
</dbReference>